<dbReference type="Gene3D" id="3.90.1300.10">
    <property type="entry name" value="Amidase signature (AS) domain"/>
    <property type="match status" value="1"/>
</dbReference>
<feature type="domain" description="Amidase" evidence="2">
    <location>
        <begin position="28"/>
        <end position="183"/>
    </location>
</feature>
<comment type="caution">
    <text evidence="3">The sequence shown here is derived from an EMBL/GenBank/DDBJ whole genome shotgun (WGS) entry which is preliminary data.</text>
</comment>
<proteinExistence type="inferred from homology"/>
<dbReference type="AlphaFoldDB" id="A0A844XF09"/>
<evidence type="ECO:0000313" key="3">
    <source>
        <dbReference type="EMBL" id="MWV29067.1"/>
    </source>
</evidence>
<dbReference type="PROSITE" id="PS00571">
    <property type="entry name" value="AMIDASES"/>
    <property type="match status" value="1"/>
</dbReference>
<sequence length="391" mass="39643">MSSFPGPLDDSAVLITSLDLGERGGPRVAVKDCLDIAGHVTSCGSRALADAAPAQNHADVVQALIDAGCHIIGKANMHELAYGVTGQNEFTGTPPNPEFPDRIVGGSSSGSAAAVAAGLADFAIGTDTGGSIRMPAACCGIIGLKPTFGSVSRTGAIPASSSLDCIGPFAATMDQLIAAMEAIYPGFTLPAAPDSLRLKRVTVEADLAVTQALDAALARVDAQITQIELPHFADAHAAGMTIIAGEMAAELGHLVGSGKLGADIDARLAAAGKITAAQMEEAESIRSCFTAKVDAALADCDALVLPTLPSEPILVSEASDAAAAVKLTRLVRPFNLSGHPAITLPVMTQNRLPAGVQLVGRKGEDAALCALARELEKQISLPAAAHRPGNA</sequence>
<dbReference type="EMBL" id="WUBR01000003">
    <property type="protein sequence ID" value="MWV29067.1"/>
    <property type="molecule type" value="Genomic_DNA"/>
</dbReference>
<dbReference type="InterPro" id="IPR023631">
    <property type="entry name" value="Amidase_dom"/>
</dbReference>
<dbReference type="SUPFAM" id="SSF75304">
    <property type="entry name" value="Amidase signature (AS) enzymes"/>
    <property type="match status" value="1"/>
</dbReference>
<accession>A0A844XF09</accession>
<feature type="domain" description="Amidase" evidence="2">
    <location>
        <begin position="215"/>
        <end position="369"/>
    </location>
</feature>
<dbReference type="RefSeq" id="WP_160486693.1">
    <property type="nucleotide sequence ID" value="NZ_WUBR01000003.1"/>
</dbReference>
<keyword evidence="4" id="KW-1185">Reference proteome</keyword>
<name>A0A844XF09_9SPHN</name>
<organism evidence="3 4">
    <name type="scientific">Aurantiacibacter rhizosphaerae</name>
    <dbReference type="NCBI Taxonomy" id="2691582"/>
    <lineage>
        <taxon>Bacteria</taxon>
        <taxon>Pseudomonadati</taxon>
        <taxon>Pseudomonadota</taxon>
        <taxon>Alphaproteobacteria</taxon>
        <taxon>Sphingomonadales</taxon>
        <taxon>Erythrobacteraceae</taxon>
        <taxon>Aurantiacibacter</taxon>
    </lineage>
</organism>
<dbReference type="Proteomes" id="UP000461409">
    <property type="component" value="Unassembled WGS sequence"/>
</dbReference>
<dbReference type="InterPro" id="IPR000120">
    <property type="entry name" value="Amidase"/>
</dbReference>
<reference evidence="3 4" key="2">
    <citation type="submission" date="2020-02" db="EMBL/GenBank/DDBJ databases">
        <title>Erythrobacter dongmakensis sp. nov., isolated from a tidal mudflat.</title>
        <authorList>
            <person name="Kim I.S."/>
        </authorList>
    </citation>
    <scope>NUCLEOTIDE SEQUENCE [LARGE SCALE GENOMIC DNA]</scope>
    <source>
        <strain evidence="3 4">GH3-10</strain>
    </source>
</reference>
<dbReference type="PANTHER" id="PTHR11895:SF7">
    <property type="entry name" value="GLUTAMYL-TRNA(GLN) AMIDOTRANSFERASE SUBUNIT A, MITOCHONDRIAL"/>
    <property type="match status" value="1"/>
</dbReference>
<reference evidence="3 4" key="1">
    <citation type="submission" date="2019-12" db="EMBL/GenBank/DDBJ databases">
        <authorList>
            <person name="Lee S.D."/>
        </authorList>
    </citation>
    <scope>NUCLEOTIDE SEQUENCE [LARGE SCALE GENOMIC DNA]</scope>
    <source>
        <strain evidence="3 4">GH3-10</strain>
    </source>
</reference>
<dbReference type="GO" id="GO:0003824">
    <property type="term" value="F:catalytic activity"/>
    <property type="evidence" value="ECO:0007669"/>
    <property type="project" value="InterPro"/>
</dbReference>
<evidence type="ECO:0000259" key="2">
    <source>
        <dbReference type="Pfam" id="PF01425"/>
    </source>
</evidence>
<dbReference type="PANTHER" id="PTHR11895">
    <property type="entry name" value="TRANSAMIDASE"/>
    <property type="match status" value="1"/>
</dbReference>
<dbReference type="InterPro" id="IPR020556">
    <property type="entry name" value="Amidase_CS"/>
</dbReference>
<evidence type="ECO:0000256" key="1">
    <source>
        <dbReference type="ARBA" id="ARBA00009199"/>
    </source>
</evidence>
<comment type="similarity">
    <text evidence="1">Belongs to the amidase family.</text>
</comment>
<protein>
    <submittedName>
        <fullName evidence="3">Amidase</fullName>
    </submittedName>
</protein>
<dbReference type="InterPro" id="IPR036928">
    <property type="entry name" value="AS_sf"/>
</dbReference>
<gene>
    <name evidence="3" type="ORF">GRF63_14235</name>
</gene>
<evidence type="ECO:0000313" key="4">
    <source>
        <dbReference type="Proteomes" id="UP000461409"/>
    </source>
</evidence>
<dbReference type="Pfam" id="PF01425">
    <property type="entry name" value="Amidase"/>
    <property type="match status" value="2"/>
</dbReference>